<evidence type="ECO:0000256" key="1">
    <source>
        <dbReference type="SAM" id="MobiDB-lite"/>
    </source>
</evidence>
<sequence>MRRGQPCEAVTISPLVVAAVSAVTLPLPRVPAAASCVHAAFRTQQRKQSSSVDMEEGSDAGPKNTKRARTTRSEEDERVKRRVSPATQEVKSTPPSYKEPKATAKTDETNGGTLVTTAGTTVIGRRN</sequence>
<feature type="signal peptide" evidence="2">
    <location>
        <begin position="1"/>
        <end position="22"/>
    </location>
</feature>
<feature type="compositionally biased region" description="Polar residues" evidence="1">
    <location>
        <begin position="42"/>
        <end position="52"/>
    </location>
</feature>
<feature type="compositionally biased region" description="Basic and acidic residues" evidence="1">
    <location>
        <begin position="98"/>
        <end position="108"/>
    </location>
</feature>
<evidence type="ECO:0000256" key="2">
    <source>
        <dbReference type="SAM" id="SignalP"/>
    </source>
</evidence>
<feature type="compositionally biased region" description="Low complexity" evidence="1">
    <location>
        <begin position="109"/>
        <end position="127"/>
    </location>
</feature>
<feature type="chain" id="PRO_5019037574" description="Secreted protein" evidence="2">
    <location>
        <begin position="23"/>
        <end position="127"/>
    </location>
</feature>
<gene>
    <name evidence="3" type="ORF">B296_00000919</name>
</gene>
<evidence type="ECO:0000313" key="4">
    <source>
        <dbReference type="Proteomes" id="UP000287651"/>
    </source>
</evidence>
<accession>A0A427BAT7</accession>
<dbReference type="EMBL" id="AMZH03000094">
    <property type="protein sequence ID" value="RRT85564.1"/>
    <property type="molecule type" value="Genomic_DNA"/>
</dbReference>
<evidence type="ECO:0000313" key="3">
    <source>
        <dbReference type="EMBL" id="RRT85564.1"/>
    </source>
</evidence>
<comment type="caution">
    <text evidence="3">The sequence shown here is derived from an EMBL/GenBank/DDBJ whole genome shotgun (WGS) entry which is preliminary data.</text>
</comment>
<feature type="compositionally biased region" description="Polar residues" evidence="1">
    <location>
        <begin position="85"/>
        <end position="95"/>
    </location>
</feature>
<dbReference type="Proteomes" id="UP000287651">
    <property type="component" value="Unassembled WGS sequence"/>
</dbReference>
<evidence type="ECO:0008006" key="5">
    <source>
        <dbReference type="Google" id="ProtNLM"/>
    </source>
</evidence>
<feature type="region of interest" description="Disordered" evidence="1">
    <location>
        <begin position="41"/>
        <end position="127"/>
    </location>
</feature>
<organism evidence="3 4">
    <name type="scientific">Ensete ventricosum</name>
    <name type="common">Abyssinian banana</name>
    <name type="synonym">Musa ensete</name>
    <dbReference type="NCBI Taxonomy" id="4639"/>
    <lineage>
        <taxon>Eukaryota</taxon>
        <taxon>Viridiplantae</taxon>
        <taxon>Streptophyta</taxon>
        <taxon>Embryophyta</taxon>
        <taxon>Tracheophyta</taxon>
        <taxon>Spermatophyta</taxon>
        <taxon>Magnoliopsida</taxon>
        <taxon>Liliopsida</taxon>
        <taxon>Zingiberales</taxon>
        <taxon>Musaceae</taxon>
        <taxon>Ensete</taxon>
    </lineage>
</organism>
<reference evidence="3 4" key="1">
    <citation type="journal article" date="2014" name="Agronomy (Basel)">
        <title>A Draft Genome Sequence for Ensete ventricosum, the Drought-Tolerant Tree Against Hunger.</title>
        <authorList>
            <person name="Harrison J."/>
            <person name="Moore K.A."/>
            <person name="Paszkiewicz K."/>
            <person name="Jones T."/>
            <person name="Grant M."/>
            <person name="Ambacheew D."/>
            <person name="Muzemil S."/>
            <person name="Studholme D.J."/>
        </authorList>
    </citation>
    <scope>NUCLEOTIDE SEQUENCE [LARGE SCALE GENOMIC DNA]</scope>
</reference>
<protein>
    <recommendedName>
        <fullName evidence="5">Secreted protein</fullName>
    </recommendedName>
</protein>
<name>A0A427BAT7_ENSVE</name>
<dbReference type="AlphaFoldDB" id="A0A427BAT7"/>
<proteinExistence type="predicted"/>
<keyword evidence="2" id="KW-0732">Signal</keyword>